<dbReference type="OMA" id="FTMRWVF"/>
<dbReference type="PANTHER" id="PTHR43734">
    <property type="entry name" value="PHYTOENE DESATURASE"/>
    <property type="match status" value="1"/>
</dbReference>
<gene>
    <name evidence="5" type="ORF">SAMN05443661_104126</name>
</gene>
<keyword evidence="3" id="KW-0560">Oxidoreductase</keyword>
<dbReference type="Pfam" id="PF01593">
    <property type="entry name" value="Amino_oxidase"/>
    <property type="match status" value="1"/>
</dbReference>
<protein>
    <submittedName>
        <fullName evidence="5">Phytoene desaturase</fullName>
    </submittedName>
</protein>
<evidence type="ECO:0000313" key="5">
    <source>
        <dbReference type="EMBL" id="SFI73683.1"/>
    </source>
</evidence>
<keyword evidence="2" id="KW-0125">Carotenoid biosynthesis</keyword>
<dbReference type="EMBL" id="FORO01000004">
    <property type="protein sequence ID" value="SFI73683.1"/>
    <property type="molecule type" value="Genomic_DNA"/>
</dbReference>
<comment type="pathway">
    <text evidence="1">Carotenoid biosynthesis.</text>
</comment>
<dbReference type="PANTHER" id="PTHR43734:SF1">
    <property type="entry name" value="PHYTOENE DESATURASE"/>
    <property type="match status" value="1"/>
</dbReference>
<name>A0A1I3KMF0_9EURY</name>
<dbReference type="NCBIfam" id="TIGR02734">
    <property type="entry name" value="crtI_fam"/>
    <property type="match status" value="1"/>
</dbReference>
<dbReference type="InterPro" id="IPR014105">
    <property type="entry name" value="Carotenoid/retinoid_OxRdtase"/>
</dbReference>
<dbReference type="GO" id="GO:0016117">
    <property type="term" value="P:carotenoid biosynthetic process"/>
    <property type="evidence" value="ECO:0007669"/>
    <property type="project" value="UniProtKB-KW"/>
</dbReference>
<evidence type="ECO:0000256" key="2">
    <source>
        <dbReference type="ARBA" id="ARBA00022746"/>
    </source>
</evidence>
<dbReference type="Proteomes" id="UP000182829">
    <property type="component" value="Unassembled WGS sequence"/>
</dbReference>
<evidence type="ECO:0000256" key="1">
    <source>
        <dbReference type="ARBA" id="ARBA00004829"/>
    </source>
</evidence>
<dbReference type="RefSeq" id="WP_005579246.1">
    <property type="nucleotide sequence ID" value="NZ_FORO01000004.1"/>
</dbReference>
<dbReference type="GO" id="GO:0016491">
    <property type="term" value="F:oxidoreductase activity"/>
    <property type="evidence" value="ECO:0007669"/>
    <property type="project" value="UniProtKB-KW"/>
</dbReference>
<dbReference type="SUPFAM" id="SSF51905">
    <property type="entry name" value="FAD/NAD(P)-binding domain"/>
    <property type="match status" value="1"/>
</dbReference>
<dbReference type="GeneID" id="14208067"/>
<proteinExistence type="predicted"/>
<dbReference type="Gene3D" id="3.50.50.60">
    <property type="entry name" value="FAD/NAD(P)-binding domain"/>
    <property type="match status" value="2"/>
</dbReference>
<sequence>MQSLAGDSIVVVGGGIGGLSTACYLADAGADVRVIEKNEQLGGRASRLETDGFEFDMGPSWYLMPDVFERFFADFDREPSEYYGLTHLDPHYRIFFKDEDRVDVTPDLERTKDVFEEYEQGAGETLERYLEKSRENYEIGMKHFVYEDRERLRDYLDLDVARQARGLSLLGSMQGHVENYFDHPKLQQIMQYTLVFLGGSPKNTPALYNLMSHVDFNLGVWYPEGGMKSVVDGIADLGRELGVEYDTNRPATAIKGREGAFLVETPEGPLKPDLVVSNTDYAHAEQELLAPDQRGYDADYWESRTYAPSAFLLYLGVEGDVDELAHHTLVLPTDWDHHFDQIFEDPQWPDDPAYYVCVPSETDDAVAPEDHSNLFVLVPIAPGLEDTPEIRDRYRDDVLDDLAENTGTDLRDRIVLEERFCIEDFADRYNSNQGTALGLAHTLRQTALFRPPHRSKEVDGLYFVGGDTTPGIGVPMCLISGEVTAEKVLEDYGR</sequence>
<feature type="domain" description="Amine oxidase" evidence="4">
    <location>
        <begin position="16"/>
        <end position="489"/>
    </location>
</feature>
<dbReference type="AlphaFoldDB" id="A0A1I3KMF0"/>
<evidence type="ECO:0000256" key="3">
    <source>
        <dbReference type="ARBA" id="ARBA00023002"/>
    </source>
</evidence>
<organism evidence="5 6">
    <name type="scientific">Natronobacterium gregoryi</name>
    <dbReference type="NCBI Taxonomy" id="44930"/>
    <lineage>
        <taxon>Archaea</taxon>
        <taxon>Methanobacteriati</taxon>
        <taxon>Methanobacteriota</taxon>
        <taxon>Stenosarchaea group</taxon>
        <taxon>Halobacteria</taxon>
        <taxon>Halobacteriales</taxon>
        <taxon>Natrialbaceae</taxon>
        <taxon>Natronobacterium</taxon>
    </lineage>
</organism>
<reference evidence="5 6" key="1">
    <citation type="submission" date="2016-10" db="EMBL/GenBank/DDBJ databases">
        <authorList>
            <person name="de Groot N.N."/>
        </authorList>
    </citation>
    <scope>NUCLEOTIDE SEQUENCE [LARGE SCALE GENOMIC DNA]</scope>
    <source>
        <strain evidence="5 6">SP2</strain>
    </source>
</reference>
<dbReference type="InterPro" id="IPR002937">
    <property type="entry name" value="Amino_oxidase"/>
</dbReference>
<evidence type="ECO:0000259" key="4">
    <source>
        <dbReference type="Pfam" id="PF01593"/>
    </source>
</evidence>
<accession>A0A1I3KMF0</accession>
<dbReference type="InterPro" id="IPR036188">
    <property type="entry name" value="FAD/NAD-bd_sf"/>
</dbReference>
<evidence type="ECO:0000313" key="6">
    <source>
        <dbReference type="Proteomes" id="UP000182829"/>
    </source>
</evidence>
<dbReference type="OrthoDB" id="40741at2157"/>